<dbReference type="Pfam" id="PF07731">
    <property type="entry name" value="Cu-oxidase_2"/>
    <property type="match status" value="1"/>
</dbReference>
<reference evidence="3" key="1">
    <citation type="submission" date="2018-06" db="EMBL/GenBank/DDBJ databases">
        <authorList>
            <person name="Zhirakovskaya E."/>
        </authorList>
    </citation>
    <scope>NUCLEOTIDE SEQUENCE</scope>
</reference>
<accession>A0A3B0WYT2</accession>
<dbReference type="SUPFAM" id="SSF49503">
    <property type="entry name" value="Cupredoxins"/>
    <property type="match status" value="3"/>
</dbReference>
<dbReference type="PANTHER" id="PTHR48267:SF1">
    <property type="entry name" value="BILIRUBIN OXIDASE"/>
    <property type="match status" value="1"/>
</dbReference>
<dbReference type="PANTHER" id="PTHR48267">
    <property type="entry name" value="CUPREDOXIN SUPERFAMILY PROTEIN"/>
    <property type="match status" value="1"/>
</dbReference>
<sequence>MKLLNVKKSIDLMLDTVMSPNLSDPTKQDLFVQYAPNALSPDFIYKAKNEREKSDENGQCSEEKKFEKYEVFIQQTLHETGLKDENNNKLKTLIWGYGQSEHKDSGANVSWPGKTFEVKSHKKIQVKWKNNLNDEHGRPLPHLLPVDESLHWCYSLRDKIRTLKMDGVPLVPHLHGGHSSPQADGNPEYFEGVTENSRGPRFVDNEYEYDNSQRAGTLWYHDHALGLTRLNVYAGLAGFYIVRDKYDTGKHSNLLGLPAKQYELAYCVQDRMFRDNGDLFFPAMNGDPAWDDFITDEGATPPKSNGPSALAEFFGDHMLVNGKIWPKADVEPRNYRIRFLNGSDSRFMRLQFRAVAAGDTGLSNASAPLIFTTVGTDQGFLEKSSYATTVDFMPGERLDIVFDFSIVPEGSRVIVENILGDSPFNGELPSAMEDLDPMRRTDRIMAFDVVLALNTKIEVYDEDDGDRDHKNNSLSSDRFNKSDFDKKLNSFYPSFPENVSKVRKLGLYEGKDEFGRLMPMLGTAEPVIDMNGKLVNGSMSWVDEITENPKLNDTEIWEIYNATGDAHPIHVHLVNFKILTRQKFNLDSAGVLIEQAIKTNTGAIGKGFYLQNIQISSEKANPVLNSEKGPKDMVICYPGEVTRIKMKFDREGRYVWHCHILSHEDHEMMRAFYVGDVGLLS</sequence>
<proteinExistence type="predicted"/>
<dbReference type="EMBL" id="UOFF01000389">
    <property type="protein sequence ID" value="VAW57433.1"/>
    <property type="molecule type" value="Genomic_DNA"/>
</dbReference>
<feature type="domain" description="Plastocyanin-like" evidence="2">
    <location>
        <begin position="173"/>
        <end position="245"/>
    </location>
</feature>
<dbReference type="InterPro" id="IPR011706">
    <property type="entry name" value="Cu-oxidase_C"/>
</dbReference>
<gene>
    <name evidence="3" type="ORF">MNBD_GAMMA07-2334</name>
</gene>
<dbReference type="Gene3D" id="2.60.40.420">
    <property type="entry name" value="Cupredoxins - blue copper proteins"/>
    <property type="match status" value="3"/>
</dbReference>
<protein>
    <submittedName>
        <fullName evidence="3">Multicopper oxidase</fullName>
    </submittedName>
</protein>
<dbReference type="InterPro" id="IPR011707">
    <property type="entry name" value="Cu-oxidase-like_N"/>
</dbReference>
<evidence type="ECO:0000313" key="3">
    <source>
        <dbReference type="EMBL" id="VAW57433.1"/>
    </source>
</evidence>
<dbReference type="InterPro" id="IPR008972">
    <property type="entry name" value="Cupredoxin"/>
</dbReference>
<evidence type="ECO:0000259" key="2">
    <source>
        <dbReference type="Pfam" id="PF07732"/>
    </source>
</evidence>
<name>A0A3B0WYT2_9ZZZZ</name>
<dbReference type="GO" id="GO:0016491">
    <property type="term" value="F:oxidoreductase activity"/>
    <property type="evidence" value="ECO:0007669"/>
    <property type="project" value="InterPro"/>
</dbReference>
<dbReference type="GO" id="GO:0005507">
    <property type="term" value="F:copper ion binding"/>
    <property type="evidence" value="ECO:0007669"/>
    <property type="project" value="InterPro"/>
</dbReference>
<organism evidence="3">
    <name type="scientific">hydrothermal vent metagenome</name>
    <dbReference type="NCBI Taxonomy" id="652676"/>
    <lineage>
        <taxon>unclassified sequences</taxon>
        <taxon>metagenomes</taxon>
        <taxon>ecological metagenomes</taxon>
    </lineage>
</organism>
<dbReference type="InterPro" id="IPR045087">
    <property type="entry name" value="Cu-oxidase_fam"/>
</dbReference>
<dbReference type="Pfam" id="PF07732">
    <property type="entry name" value="Cu-oxidase_3"/>
    <property type="match status" value="1"/>
</dbReference>
<feature type="domain" description="Plastocyanin-like" evidence="1">
    <location>
        <begin position="536"/>
        <end position="675"/>
    </location>
</feature>
<dbReference type="CDD" id="cd13844">
    <property type="entry name" value="CuRO_1_BOD_CotA_like"/>
    <property type="match status" value="1"/>
</dbReference>
<evidence type="ECO:0000259" key="1">
    <source>
        <dbReference type="Pfam" id="PF07731"/>
    </source>
</evidence>
<dbReference type="CDD" id="cd13891">
    <property type="entry name" value="CuRO_3_CotA_like"/>
    <property type="match status" value="1"/>
</dbReference>
<dbReference type="AlphaFoldDB" id="A0A3B0WYT2"/>